<feature type="transmembrane region" description="Helical" evidence="13">
    <location>
        <begin position="115"/>
        <end position="139"/>
    </location>
</feature>
<evidence type="ECO:0000256" key="3">
    <source>
        <dbReference type="ARBA" id="ARBA00022426"/>
    </source>
</evidence>
<evidence type="ECO:0000256" key="7">
    <source>
        <dbReference type="ARBA" id="ARBA00022692"/>
    </source>
</evidence>
<name>A0A1L0A2Z8_9GAMM</name>
<comment type="similarity">
    <text evidence="13">Belongs to the NiCoT transporter (TC 2.A.52) family.</text>
</comment>
<keyword evidence="5" id="KW-1003">Cell membrane</keyword>
<dbReference type="RefSeq" id="WP_075497520.1">
    <property type="nucleotide sequence ID" value="NZ_CAWRBC010000121.1"/>
</dbReference>
<dbReference type="GO" id="GO:0032025">
    <property type="term" value="P:response to cobalt ion"/>
    <property type="evidence" value="ECO:0007669"/>
    <property type="project" value="TreeGrafter"/>
</dbReference>
<dbReference type="Proteomes" id="UP000183794">
    <property type="component" value="Unassembled WGS sequence"/>
</dbReference>
<keyword evidence="12" id="KW-0170">Cobalt</keyword>
<dbReference type="Pfam" id="PF03824">
    <property type="entry name" value="NicO"/>
    <property type="match status" value="1"/>
</dbReference>
<comment type="subcellular location">
    <subcellularLocation>
        <location evidence="2 13">Cell membrane</location>
        <topology evidence="2 13">Multi-pass membrane protein</topology>
    </subcellularLocation>
</comment>
<feature type="transmembrane region" description="Helical" evidence="13">
    <location>
        <begin position="332"/>
        <end position="356"/>
    </location>
</feature>
<keyword evidence="6" id="KW-0533">Nickel</keyword>
<keyword evidence="7 13" id="KW-0812">Transmembrane</keyword>
<feature type="transmembrane region" description="Helical" evidence="13">
    <location>
        <begin position="283"/>
        <end position="311"/>
    </location>
</feature>
<dbReference type="EMBL" id="FPLD01000083">
    <property type="protein sequence ID" value="SGZ06830.1"/>
    <property type="molecule type" value="Genomic_DNA"/>
</dbReference>
<feature type="transmembrane region" description="Helical" evidence="13">
    <location>
        <begin position="159"/>
        <end position="177"/>
    </location>
</feature>
<dbReference type="GO" id="GO:0010045">
    <property type="term" value="P:response to nickel cation"/>
    <property type="evidence" value="ECO:0007669"/>
    <property type="project" value="TreeGrafter"/>
</dbReference>
<evidence type="ECO:0000256" key="9">
    <source>
        <dbReference type="ARBA" id="ARBA00023065"/>
    </source>
</evidence>
<comment type="function">
    <text evidence="1">Efflux system for nickel and cobalt.</text>
</comment>
<evidence type="ECO:0000256" key="10">
    <source>
        <dbReference type="ARBA" id="ARBA00023112"/>
    </source>
</evidence>
<keyword evidence="4 13" id="KW-0813">Transport</keyword>
<evidence type="ECO:0000256" key="4">
    <source>
        <dbReference type="ARBA" id="ARBA00022448"/>
    </source>
</evidence>
<evidence type="ECO:0000256" key="1">
    <source>
        <dbReference type="ARBA" id="ARBA00002510"/>
    </source>
</evidence>
<evidence type="ECO:0000313" key="14">
    <source>
        <dbReference type="EMBL" id="SGZ06830.1"/>
    </source>
</evidence>
<dbReference type="PANTHER" id="PTHR40659">
    <property type="entry name" value="NICKEL/COBALT EFFLUX SYSTEM RCNA"/>
    <property type="match status" value="1"/>
</dbReference>
<keyword evidence="11 13" id="KW-0472">Membrane</keyword>
<feature type="transmembrane region" description="Helical" evidence="13">
    <location>
        <begin position="20"/>
        <end position="41"/>
    </location>
</feature>
<dbReference type="GO" id="GO:0015099">
    <property type="term" value="F:nickel cation transmembrane transporter activity"/>
    <property type="evidence" value="ECO:0007669"/>
    <property type="project" value="UniProtKB-UniRule"/>
</dbReference>
<dbReference type="InterPro" id="IPR011541">
    <property type="entry name" value="Ni/Co_transpt_high_affinity"/>
</dbReference>
<organism evidence="14 15">
    <name type="scientific">Moritella viscosa</name>
    <dbReference type="NCBI Taxonomy" id="80854"/>
    <lineage>
        <taxon>Bacteria</taxon>
        <taxon>Pseudomonadati</taxon>
        <taxon>Pseudomonadota</taxon>
        <taxon>Gammaproteobacteria</taxon>
        <taxon>Alteromonadales</taxon>
        <taxon>Moritellaceae</taxon>
        <taxon>Moritella</taxon>
    </lineage>
</organism>
<dbReference type="OrthoDB" id="9812956at2"/>
<sequence length="367" mass="40185">MIPLVSNRRMAKENIHKSPLLQMLRFVSMISLFFALGYVLWQVWPTLITAGMQWQKQINNELSELLHAAKNESLMAGLSLTGLSFMYGVLHSVGPGHGKLIVTTYIATQEAKVKLSLIITLLSSLVQAFVAVGLVSVLLMLFDASMREVNQKADLLIPLSFYTVVLLGIVIIFRNLVLMYRVIKKHKNSENQGISNGSDRVIKRLIPVAPSVLATKYAAPVSSLLVDHEHHDNCGCGHQHVVAPELINDASSFKEYLAIILSIGIRPCTGAIMVLLFANMLDIYWLGIVSAVVMALGTALTTSTIAIMTITGKQAVRRYLATGKRNDGPKNGLNITQFIVPIIGGLLLILLGMLLLESRPVGMSPMF</sequence>
<keyword evidence="8 13" id="KW-1133">Transmembrane helix</keyword>
<evidence type="ECO:0000256" key="8">
    <source>
        <dbReference type="ARBA" id="ARBA00022989"/>
    </source>
</evidence>
<evidence type="ECO:0000256" key="6">
    <source>
        <dbReference type="ARBA" id="ARBA00022596"/>
    </source>
</evidence>
<protein>
    <recommendedName>
        <fullName evidence="13">Nickel/cobalt efflux system</fullName>
    </recommendedName>
</protein>
<feature type="transmembrane region" description="Helical" evidence="13">
    <location>
        <begin position="74"/>
        <end position="94"/>
    </location>
</feature>
<dbReference type="GO" id="GO:0006824">
    <property type="term" value="P:cobalt ion transport"/>
    <property type="evidence" value="ECO:0007669"/>
    <property type="project" value="UniProtKB-KW"/>
</dbReference>
<gene>
    <name evidence="14" type="ORF">NVI5450_3111</name>
</gene>
<dbReference type="AlphaFoldDB" id="A0A1L0A2Z8"/>
<dbReference type="InterPro" id="IPR051224">
    <property type="entry name" value="NiCoT_RcnA"/>
</dbReference>
<evidence type="ECO:0000256" key="5">
    <source>
        <dbReference type="ARBA" id="ARBA00022475"/>
    </source>
</evidence>
<evidence type="ECO:0000256" key="2">
    <source>
        <dbReference type="ARBA" id="ARBA00004651"/>
    </source>
</evidence>
<dbReference type="GO" id="GO:0046583">
    <property type="term" value="F:monoatomic cation efflux transmembrane transporter activity"/>
    <property type="evidence" value="ECO:0007669"/>
    <property type="project" value="TreeGrafter"/>
</dbReference>
<keyword evidence="9" id="KW-0406">Ion transport</keyword>
<keyword evidence="3" id="KW-0171">Cobalt transport</keyword>
<evidence type="ECO:0000256" key="11">
    <source>
        <dbReference type="ARBA" id="ARBA00023136"/>
    </source>
</evidence>
<evidence type="ECO:0000256" key="13">
    <source>
        <dbReference type="RuleBase" id="RU362101"/>
    </source>
</evidence>
<dbReference type="PANTHER" id="PTHR40659:SF1">
    <property type="entry name" value="NICKEL_COBALT EFFLUX SYSTEM RCNA"/>
    <property type="match status" value="1"/>
</dbReference>
<feature type="transmembrane region" description="Helical" evidence="13">
    <location>
        <begin position="256"/>
        <end position="277"/>
    </location>
</feature>
<evidence type="ECO:0000256" key="12">
    <source>
        <dbReference type="ARBA" id="ARBA00023285"/>
    </source>
</evidence>
<proteinExistence type="inferred from homology"/>
<reference evidence="14 15" key="1">
    <citation type="submission" date="2016-11" db="EMBL/GenBank/DDBJ databases">
        <authorList>
            <person name="Jaros S."/>
            <person name="Januszkiewicz K."/>
            <person name="Wedrychowicz H."/>
        </authorList>
    </citation>
    <scope>NUCLEOTIDE SEQUENCE [LARGE SCALE GENOMIC DNA]</scope>
    <source>
        <strain evidence="14">NVI 5450</strain>
    </source>
</reference>
<keyword evidence="10" id="KW-0921">Nickel transport</keyword>
<accession>A0A1L0A2Z8</accession>
<dbReference type="GO" id="GO:0005886">
    <property type="term" value="C:plasma membrane"/>
    <property type="evidence" value="ECO:0007669"/>
    <property type="project" value="UniProtKB-SubCell"/>
</dbReference>
<evidence type="ECO:0000313" key="15">
    <source>
        <dbReference type="Proteomes" id="UP000183794"/>
    </source>
</evidence>